<dbReference type="InterPro" id="IPR029044">
    <property type="entry name" value="Nucleotide-diphossugar_trans"/>
</dbReference>
<gene>
    <name evidence="2" type="ORF">GCM10022291_19430</name>
</gene>
<dbReference type="EMBL" id="BAABCA010000004">
    <property type="protein sequence ID" value="GAA4236031.1"/>
    <property type="molecule type" value="Genomic_DNA"/>
</dbReference>
<dbReference type="InterPro" id="IPR001173">
    <property type="entry name" value="Glyco_trans_2-like"/>
</dbReference>
<feature type="domain" description="Glycosyltransferase 2-like" evidence="1">
    <location>
        <begin position="8"/>
        <end position="161"/>
    </location>
</feature>
<evidence type="ECO:0000313" key="3">
    <source>
        <dbReference type="Proteomes" id="UP001501496"/>
    </source>
</evidence>
<dbReference type="PANTHER" id="PTHR22916:SF3">
    <property type="entry name" value="UDP-GLCNAC:BETAGAL BETA-1,3-N-ACETYLGLUCOSAMINYLTRANSFERASE-LIKE PROTEIN 1"/>
    <property type="match status" value="1"/>
</dbReference>
<organism evidence="2 3">
    <name type="scientific">Postechiella marina</name>
    <dbReference type="NCBI Taxonomy" id="943941"/>
    <lineage>
        <taxon>Bacteria</taxon>
        <taxon>Pseudomonadati</taxon>
        <taxon>Bacteroidota</taxon>
        <taxon>Flavobacteriia</taxon>
        <taxon>Flavobacteriales</taxon>
        <taxon>Flavobacteriaceae</taxon>
        <taxon>Postechiella</taxon>
    </lineage>
</organism>
<proteinExistence type="predicted"/>
<reference evidence="3" key="1">
    <citation type="journal article" date="2019" name="Int. J. Syst. Evol. Microbiol.">
        <title>The Global Catalogue of Microorganisms (GCM) 10K type strain sequencing project: providing services to taxonomists for standard genome sequencing and annotation.</title>
        <authorList>
            <consortium name="The Broad Institute Genomics Platform"/>
            <consortium name="The Broad Institute Genome Sequencing Center for Infectious Disease"/>
            <person name="Wu L."/>
            <person name="Ma J."/>
        </authorList>
    </citation>
    <scope>NUCLEOTIDE SEQUENCE [LARGE SCALE GENOMIC DNA]</scope>
    <source>
        <strain evidence="3">JCM 17630</strain>
    </source>
</reference>
<dbReference type="Gene3D" id="3.90.550.10">
    <property type="entry name" value="Spore Coat Polysaccharide Biosynthesis Protein SpsA, Chain A"/>
    <property type="match status" value="1"/>
</dbReference>
<dbReference type="RefSeq" id="WP_344788015.1">
    <property type="nucleotide sequence ID" value="NZ_BAABCA010000004.1"/>
</dbReference>
<dbReference type="Pfam" id="PF00535">
    <property type="entry name" value="Glycos_transf_2"/>
    <property type="match status" value="1"/>
</dbReference>
<dbReference type="PANTHER" id="PTHR22916">
    <property type="entry name" value="GLYCOSYLTRANSFERASE"/>
    <property type="match status" value="1"/>
</dbReference>
<evidence type="ECO:0000313" key="2">
    <source>
        <dbReference type="EMBL" id="GAA4236031.1"/>
    </source>
</evidence>
<protein>
    <recommendedName>
        <fullName evidence="1">Glycosyltransferase 2-like domain-containing protein</fullName>
    </recommendedName>
</protein>
<sequence>MDNNDLVSIVIPVYNGEKYLALSIESCLNQTYSNIELIIVNDCSTDNSLAIATEYQKKDDRIVIINNIKNLKLPASLNVGHIAAQGSFITWTSDDNVYNLNAIECLLGNLKKNYADLVYSDISIINIEGAVIRKVSHVNFENNLFGNFIGSCFLYKKEVFEKNNGYNEDLFLVEDYDFWLRASLHSRFYQLKKNLYNYRLHGDSLTYSIAFDENKKSLFTKNVKVMYINFVDAIMKIGGDIIVDFQTNILMHNKIEFAWLIKNKKLIFRFIKKINKYENYSDNRELRKVFRDKMVHVLVMNSEKRYNFQRALFVIINFYNVMDINTLKTLIKYSLFKK</sequence>
<comment type="caution">
    <text evidence="2">The sequence shown here is derived from an EMBL/GenBank/DDBJ whole genome shotgun (WGS) entry which is preliminary data.</text>
</comment>
<keyword evidence="3" id="KW-1185">Reference proteome</keyword>
<dbReference type="Proteomes" id="UP001501496">
    <property type="component" value="Unassembled WGS sequence"/>
</dbReference>
<accession>A0ABP8C9Z5</accession>
<dbReference type="SUPFAM" id="SSF53448">
    <property type="entry name" value="Nucleotide-diphospho-sugar transferases"/>
    <property type="match status" value="1"/>
</dbReference>
<name>A0ABP8C9Z5_9FLAO</name>
<evidence type="ECO:0000259" key="1">
    <source>
        <dbReference type="Pfam" id="PF00535"/>
    </source>
</evidence>